<accession>A0ABP3CYH0</accession>
<comment type="caution">
    <text evidence="8">The sequence shown here is derived from an EMBL/GenBank/DDBJ whole genome shotgun (WGS) entry which is preliminary data.</text>
</comment>
<dbReference type="Proteomes" id="UP001501476">
    <property type="component" value="Unassembled WGS sequence"/>
</dbReference>
<organism evidence="8 9">
    <name type="scientific">Methylophaga marina</name>
    <dbReference type="NCBI Taxonomy" id="45495"/>
    <lineage>
        <taxon>Bacteria</taxon>
        <taxon>Pseudomonadati</taxon>
        <taxon>Pseudomonadota</taxon>
        <taxon>Gammaproteobacteria</taxon>
        <taxon>Thiotrichales</taxon>
        <taxon>Piscirickettsiaceae</taxon>
        <taxon>Methylophaga</taxon>
    </lineage>
</organism>
<keyword evidence="4 7" id="KW-0812">Transmembrane</keyword>
<comment type="similarity">
    <text evidence="2">Belongs to the chromate ion transporter (CHR) (TC 2.A.51) family.</text>
</comment>
<dbReference type="Pfam" id="PF02417">
    <property type="entry name" value="Chromate_transp"/>
    <property type="match status" value="2"/>
</dbReference>
<name>A0ABP3CYH0_9GAMM</name>
<dbReference type="InterPro" id="IPR003370">
    <property type="entry name" value="Chromate_transpt"/>
</dbReference>
<dbReference type="PIRSF" id="PIRSF004810">
    <property type="entry name" value="ChrA"/>
    <property type="match status" value="1"/>
</dbReference>
<feature type="transmembrane region" description="Helical" evidence="7">
    <location>
        <begin position="359"/>
        <end position="384"/>
    </location>
</feature>
<sequence length="392" mass="42109">MQLANQLTIFKAFFILGLTAFGGPVAHIAYFRTQFVEKRQWLSDPEFSQLLAISQALPGPASSQLGFAIGLYRGGMLGAVIAFIAFTLPSALLLVLFALSISSASFPYREAALHGLQLVALPVVADAVWKMTRQLCPDLNTKLIALLSLIFLLTLPSSYSQFFVMLIGGIAGIFLLSSTEHKQTFSFNLSYGKTTSVVMLVVFALLFLAPVLAIDNPLFHVMTIFYQTGATVFGGGHVVLPLLENRIVDTNLITSEQFLSGYGAAQAIPGPLFTLSAYLGALLPGENGGVLGALLSLCALFLPGFLLLLALLPLWQSLQNNSVIQKALAGINAAMVGLLAAALYQPIWQHVVLSFADIMIATTGFILLHIYRLSPVVIVVWCLAGSILKSFL</sequence>
<gene>
    <name evidence="8" type="primary">chrA</name>
    <name evidence="8" type="ORF">GCM10008964_07710</name>
</gene>
<feature type="transmembrane region" description="Helical" evidence="7">
    <location>
        <begin position="143"/>
        <end position="176"/>
    </location>
</feature>
<feature type="transmembrane region" description="Helical" evidence="7">
    <location>
        <begin position="197"/>
        <end position="218"/>
    </location>
</feature>
<evidence type="ECO:0000256" key="6">
    <source>
        <dbReference type="ARBA" id="ARBA00023136"/>
    </source>
</evidence>
<keyword evidence="3" id="KW-1003">Cell membrane</keyword>
<keyword evidence="5 7" id="KW-1133">Transmembrane helix</keyword>
<evidence type="ECO:0000256" key="7">
    <source>
        <dbReference type="SAM" id="Phobius"/>
    </source>
</evidence>
<proteinExistence type="inferred from homology"/>
<keyword evidence="6 7" id="KW-0472">Membrane</keyword>
<dbReference type="InterPro" id="IPR014047">
    <property type="entry name" value="Chr_Tranpt_l_chain"/>
</dbReference>
<evidence type="ECO:0000313" key="9">
    <source>
        <dbReference type="Proteomes" id="UP001501476"/>
    </source>
</evidence>
<feature type="transmembrane region" description="Helical" evidence="7">
    <location>
        <begin position="12"/>
        <end position="31"/>
    </location>
</feature>
<protein>
    <submittedName>
        <fullName evidence="8">Chromate efflux transporter</fullName>
    </submittedName>
</protein>
<feature type="transmembrane region" description="Helical" evidence="7">
    <location>
        <begin position="76"/>
        <end position="99"/>
    </location>
</feature>
<evidence type="ECO:0000313" key="8">
    <source>
        <dbReference type="EMBL" id="GAA0218559.1"/>
    </source>
</evidence>
<dbReference type="PANTHER" id="PTHR33567">
    <property type="entry name" value="CHROMATE ION TRANSPORTER (EUROFUNG)"/>
    <property type="match status" value="1"/>
</dbReference>
<evidence type="ECO:0000256" key="2">
    <source>
        <dbReference type="ARBA" id="ARBA00005262"/>
    </source>
</evidence>
<keyword evidence="9" id="KW-1185">Reference proteome</keyword>
<evidence type="ECO:0000256" key="3">
    <source>
        <dbReference type="ARBA" id="ARBA00022475"/>
    </source>
</evidence>
<feature type="transmembrane region" description="Helical" evidence="7">
    <location>
        <begin position="327"/>
        <end position="347"/>
    </location>
</feature>
<feature type="transmembrane region" description="Helical" evidence="7">
    <location>
        <begin position="111"/>
        <end position="131"/>
    </location>
</feature>
<dbReference type="NCBIfam" id="TIGR00937">
    <property type="entry name" value="2A51"/>
    <property type="match status" value="1"/>
</dbReference>
<feature type="transmembrane region" description="Helical" evidence="7">
    <location>
        <begin position="264"/>
        <end position="283"/>
    </location>
</feature>
<comment type="subcellular location">
    <subcellularLocation>
        <location evidence="1">Cell membrane</location>
        <topology evidence="1">Multi-pass membrane protein</topology>
    </subcellularLocation>
</comment>
<dbReference type="PANTHER" id="PTHR33567:SF3">
    <property type="entry name" value="CHROMATE ION TRANSPORTER (EUROFUNG)"/>
    <property type="match status" value="1"/>
</dbReference>
<feature type="transmembrane region" description="Helical" evidence="7">
    <location>
        <begin position="289"/>
        <end position="315"/>
    </location>
</feature>
<evidence type="ECO:0000256" key="4">
    <source>
        <dbReference type="ARBA" id="ARBA00022692"/>
    </source>
</evidence>
<dbReference type="RefSeq" id="WP_286304867.1">
    <property type="nucleotide sequence ID" value="NZ_AP027741.1"/>
</dbReference>
<evidence type="ECO:0000256" key="1">
    <source>
        <dbReference type="ARBA" id="ARBA00004651"/>
    </source>
</evidence>
<feature type="transmembrane region" description="Helical" evidence="7">
    <location>
        <begin position="224"/>
        <end position="243"/>
    </location>
</feature>
<evidence type="ECO:0000256" key="5">
    <source>
        <dbReference type="ARBA" id="ARBA00022989"/>
    </source>
</evidence>
<reference evidence="9" key="1">
    <citation type="journal article" date="2019" name="Int. J. Syst. Evol. Microbiol.">
        <title>The Global Catalogue of Microorganisms (GCM) 10K type strain sequencing project: providing services to taxonomists for standard genome sequencing and annotation.</title>
        <authorList>
            <consortium name="The Broad Institute Genomics Platform"/>
            <consortium name="The Broad Institute Genome Sequencing Center for Infectious Disease"/>
            <person name="Wu L."/>
            <person name="Ma J."/>
        </authorList>
    </citation>
    <scope>NUCLEOTIDE SEQUENCE [LARGE SCALE GENOMIC DNA]</scope>
    <source>
        <strain evidence="9">JCM 6886</strain>
    </source>
</reference>
<dbReference type="EMBL" id="BAAADG010000003">
    <property type="protein sequence ID" value="GAA0218559.1"/>
    <property type="molecule type" value="Genomic_DNA"/>
</dbReference>